<dbReference type="GO" id="GO:0006915">
    <property type="term" value="P:apoptotic process"/>
    <property type="evidence" value="ECO:0007669"/>
    <property type="project" value="UniProtKB-KW"/>
</dbReference>
<dbReference type="GO" id="GO:0046872">
    <property type="term" value="F:metal ion binding"/>
    <property type="evidence" value="ECO:0007669"/>
    <property type="project" value="UniProtKB-KW"/>
</dbReference>
<keyword evidence="15" id="KW-1185">Reference proteome</keyword>
<keyword evidence="10" id="KW-0539">Nucleus</keyword>
<dbReference type="PRINTS" id="PR00386">
    <property type="entry name" value="P53SUPPRESSR"/>
</dbReference>
<feature type="domain" description="p53 DNA-binding" evidence="13">
    <location>
        <begin position="95"/>
        <end position="281"/>
    </location>
</feature>
<dbReference type="Gene3D" id="2.60.40.720">
    <property type="match status" value="1"/>
</dbReference>
<gene>
    <name evidence="14" type="ORF">V9T40_003190</name>
</gene>
<dbReference type="Proteomes" id="UP001367676">
    <property type="component" value="Unassembled WGS sequence"/>
</dbReference>
<evidence type="ECO:0000256" key="10">
    <source>
        <dbReference type="ARBA" id="ARBA00023242"/>
    </source>
</evidence>
<feature type="binding site" evidence="11">
    <location>
        <position position="231"/>
    </location>
    <ligand>
        <name>Zn(2+)</name>
        <dbReference type="ChEBI" id="CHEBI:29105"/>
    </ligand>
</feature>
<dbReference type="InterPro" id="IPR002117">
    <property type="entry name" value="p53_tumour_suppressor"/>
</dbReference>
<evidence type="ECO:0000256" key="12">
    <source>
        <dbReference type="SAM" id="MobiDB-lite"/>
    </source>
</evidence>
<keyword evidence="8" id="KW-0010">Activator</keyword>
<evidence type="ECO:0000256" key="6">
    <source>
        <dbReference type="ARBA" id="ARBA00023015"/>
    </source>
</evidence>
<dbReference type="SUPFAM" id="SSF49417">
    <property type="entry name" value="p53-like transcription factors"/>
    <property type="match status" value="1"/>
</dbReference>
<keyword evidence="7" id="KW-0238">DNA-binding</keyword>
<evidence type="ECO:0000256" key="8">
    <source>
        <dbReference type="ARBA" id="ARBA00023159"/>
    </source>
</evidence>
<evidence type="ECO:0000256" key="3">
    <source>
        <dbReference type="ARBA" id="ARBA00022703"/>
    </source>
</evidence>
<dbReference type="InterPro" id="IPR008967">
    <property type="entry name" value="p53-like_TF_DNA-bd_sf"/>
</dbReference>
<keyword evidence="3" id="KW-0053">Apoptosis</keyword>
<feature type="compositionally biased region" description="Low complexity" evidence="12">
    <location>
        <begin position="333"/>
        <end position="348"/>
    </location>
</feature>
<protein>
    <recommendedName>
        <fullName evidence="13">p53 DNA-binding domain-containing protein</fullName>
    </recommendedName>
</protein>
<keyword evidence="5 11" id="KW-0862">Zinc</keyword>
<keyword evidence="9" id="KW-0804">Transcription</keyword>
<reference evidence="14 15" key="1">
    <citation type="submission" date="2024-03" db="EMBL/GenBank/DDBJ databases">
        <title>Adaptation during the transition from Ophiocordyceps entomopathogen to insect associate is accompanied by gene loss and intensified selection.</title>
        <authorList>
            <person name="Ward C.M."/>
            <person name="Onetto C.A."/>
            <person name="Borneman A.R."/>
        </authorList>
    </citation>
    <scope>NUCLEOTIDE SEQUENCE [LARGE SCALE GENOMIC DNA]</scope>
    <source>
        <strain evidence="14">AWRI1</strain>
        <tissue evidence="14">Single Adult Female</tissue>
    </source>
</reference>
<evidence type="ECO:0000256" key="11">
    <source>
        <dbReference type="PIRSR" id="PIRSR602117-1"/>
    </source>
</evidence>
<feature type="binding site" evidence="11">
    <location>
        <position position="235"/>
    </location>
    <ligand>
        <name>Zn(2+)</name>
        <dbReference type="ChEBI" id="CHEBI:29105"/>
    </ligand>
</feature>
<evidence type="ECO:0000256" key="1">
    <source>
        <dbReference type="ARBA" id="ARBA00004123"/>
    </source>
</evidence>
<dbReference type="InterPro" id="IPR012346">
    <property type="entry name" value="p53/RUNT-type_TF_DNA-bd_sf"/>
</dbReference>
<feature type="binding site" evidence="11">
    <location>
        <position position="171"/>
    </location>
    <ligand>
        <name>Zn(2+)</name>
        <dbReference type="ChEBI" id="CHEBI:29105"/>
    </ligand>
</feature>
<evidence type="ECO:0000259" key="13">
    <source>
        <dbReference type="Pfam" id="PF00870"/>
    </source>
</evidence>
<evidence type="ECO:0000313" key="15">
    <source>
        <dbReference type="Proteomes" id="UP001367676"/>
    </source>
</evidence>
<evidence type="ECO:0000256" key="5">
    <source>
        <dbReference type="ARBA" id="ARBA00022833"/>
    </source>
</evidence>
<dbReference type="InterPro" id="IPR011615">
    <property type="entry name" value="p53_DNA-bd"/>
</dbReference>
<keyword evidence="4 11" id="KW-0479">Metal-binding</keyword>
<feature type="binding site" evidence="11">
    <location>
        <position position="168"/>
    </location>
    <ligand>
        <name>Zn(2+)</name>
        <dbReference type="ChEBI" id="CHEBI:29105"/>
    </ligand>
</feature>
<feature type="region of interest" description="Disordered" evidence="12">
    <location>
        <begin position="276"/>
        <end position="351"/>
    </location>
</feature>
<dbReference type="Pfam" id="PF00870">
    <property type="entry name" value="P53"/>
    <property type="match status" value="1"/>
</dbReference>
<feature type="compositionally biased region" description="Polar residues" evidence="12">
    <location>
        <begin position="303"/>
        <end position="315"/>
    </location>
</feature>
<feature type="compositionally biased region" description="Basic and acidic residues" evidence="12">
    <location>
        <begin position="47"/>
        <end position="57"/>
    </location>
</feature>
<keyword evidence="6" id="KW-0805">Transcription regulation</keyword>
<feature type="compositionally biased region" description="Basic and acidic residues" evidence="12">
    <location>
        <begin position="276"/>
        <end position="286"/>
    </location>
</feature>
<name>A0AAN9TS35_9HEMI</name>
<comment type="subcellular location">
    <subcellularLocation>
        <location evidence="1">Nucleus</location>
    </subcellularLocation>
</comment>
<dbReference type="PANTHER" id="PTHR11447:SF16">
    <property type="entry name" value="P53 PROTEIN LONG FORM VARIANT 1"/>
    <property type="match status" value="1"/>
</dbReference>
<comment type="cofactor">
    <cofactor evidence="11">
        <name>Zn(2+)</name>
        <dbReference type="ChEBI" id="CHEBI:29105"/>
    </cofactor>
    <text evidence="11">Binds 1 zinc ion per subunit.</text>
</comment>
<dbReference type="CDD" id="cd08367">
    <property type="entry name" value="P53"/>
    <property type="match status" value="1"/>
</dbReference>
<evidence type="ECO:0000313" key="14">
    <source>
        <dbReference type="EMBL" id="KAK7603191.1"/>
    </source>
</evidence>
<dbReference type="EMBL" id="JBBCAQ010000006">
    <property type="protein sequence ID" value="KAK7603191.1"/>
    <property type="molecule type" value="Genomic_DNA"/>
</dbReference>
<evidence type="ECO:0000256" key="2">
    <source>
        <dbReference type="ARBA" id="ARBA00006167"/>
    </source>
</evidence>
<accession>A0AAN9TS35</accession>
<comment type="similarity">
    <text evidence="2">Belongs to the p53 family.</text>
</comment>
<evidence type="ECO:0000256" key="7">
    <source>
        <dbReference type="ARBA" id="ARBA00023125"/>
    </source>
</evidence>
<dbReference type="PANTHER" id="PTHR11447">
    <property type="entry name" value="CELLULAR TUMOR ANTIGEN P53"/>
    <property type="match status" value="1"/>
</dbReference>
<feature type="region of interest" description="Disordered" evidence="12">
    <location>
        <begin position="33"/>
        <end position="67"/>
    </location>
</feature>
<proteinExistence type="inferred from homology"/>
<dbReference type="GO" id="GO:0000978">
    <property type="term" value="F:RNA polymerase II cis-regulatory region sequence-specific DNA binding"/>
    <property type="evidence" value="ECO:0007669"/>
    <property type="project" value="TreeGrafter"/>
</dbReference>
<organism evidence="14 15">
    <name type="scientific">Parthenolecanium corni</name>
    <dbReference type="NCBI Taxonomy" id="536013"/>
    <lineage>
        <taxon>Eukaryota</taxon>
        <taxon>Metazoa</taxon>
        <taxon>Ecdysozoa</taxon>
        <taxon>Arthropoda</taxon>
        <taxon>Hexapoda</taxon>
        <taxon>Insecta</taxon>
        <taxon>Pterygota</taxon>
        <taxon>Neoptera</taxon>
        <taxon>Paraneoptera</taxon>
        <taxon>Hemiptera</taxon>
        <taxon>Sternorrhyncha</taxon>
        <taxon>Coccoidea</taxon>
        <taxon>Coccidae</taxon>
        <taxon>Parthenolecanium</taxon>
    </lineage>
</organism>
<dbReference type="GO" id="GO:0000981">
    <property type="term" value="F:DNA-binding transcription factor activity, RNA polymerase II-specific"/>
    <property type="evidence" value="ECO:0007669"/>
    <property type="project" value="TreeGrafter"/>
</dbReference>
<evidence type="ECO:0000256" key="4">
    <source>
        <dbReference type="ARBA" id="ARBA00022723"/>
    </source>
</evidence>
<sequence length="462" mass="52409">MLDDLLSPSELKLVMEDLQNLPTNLVENGLTLFNEQPDMSGSSRSSHASDSDYSEPKPKRKKPKKMCDSTFVNPSFEDIQPPTNLDSLPCLVPFPGRFDFRVQLPADSSAHKWTYSNTLQKVFIDFEKVLALHFKWTIGDIKPQPEFYVRAMPVYTSHDSMKVPVTRCPIHLLRDHSSNHGFEHVEHVMRCEHSSTVYNCDPCTKRFSCRTPLSLPQAGADTTTLTYKFVCKTSCIGGMNRKPISVIFYLEDASGQEFGRQILAVKICSCPKRDKVKEETNEREKSNSSGGLAKQMDAPTLLSVRNTESSHTHPQSEALRDLKNVSSDQNVYSPASRMRSSFTSSSKSAKVKKEKELDINHVQQELVGEMREFRSDLKKFGEHLAANKELRNISQYWRYIASEADALPAPLAMEFQHDVYRILHDKKMQAMRQNMMAYGPTPGPEPPLMSPAPAANEWHYLQ</sequence>
<dbReference type="AlphaFoldDB" id="A0AAN9TS35"/>
<dbReference type="GO" id="GO:0005634">
    <property type="term" value="C:nucleus"/>
    <property type="evidence" value="ECO:0007669"/>
    <property type="project" value="UniProtKB-SubCell"/>
</dbReference>
<evidence type="ECO:0000256" key="9">
    <source>
        <dbReference type="ARBA" id="ARBA00023163"/>
    </source>
</evidence>
<comment type="caution">
    <text evidence="14">The sequence shown here is derived from an EMBL/GenBank/DDBJ whole genome shotgun (WGS) entry which is preliminary data.</text>
</comment>